<evidence type="ECO:0000256" key="9">
    <source>
        <dbReference type="ARBA" id="ARBA00023136"/>
    </source>
</evidence>
<dbReference type="GO" id="GO:0005886">
    <property type="term" value="C:plasma membrane"/>
    <property type="evidence" value="ECO:0007669"/>
    <property type="project" value="UniProtKB-SubCell"/>
</dbReference>
<feature type="transmembrane region" description="Helical" evidence="14">
    <location>
        <begin position="189"/>
        <end position="208"/>
    </location>
</feature>
<evidence type="ECO:0000313" key="16">
    <source>
        <dbReference type="Proteomes" id="UP001139559"/>
    </source>
</evidence>
<dbReference type="GO" id="GO:0071555">
    <property type="term" value="P:cell wall organization"/>
    <property type="evidence" value="ECO:0007669"/>
    <property type="project" value="UniProtKB-KW"/>
</dbReference>
<keyword evidence="14" id="KW-0133">Cell shape</keyword>
<evidence type="ECO:0000256" key="7">
    <source>
        <dbReference type="ARBA" id="ARBA00022801"/>
    </source>
</evidence>
<organism evidence="15 16">
    <name type="scientific">Vibrio amylolyticus</name>
    <dbReference type="NCBI Taxonomy" id="2847292"/>
    <lineage>
        <taxon>Bacteria</taxon>
        <taxon>Pseudomonadati</taxon>
        <taxon>Pseudomonadota</taxon>
        <taxon>Gammaproteobacteria</taxon>
        <taxon>Vibrionales</taxon>
        <taxon>Vibrionaceae</taxon>
        <taxon>Vibrio</taxon>
    </lineage>
</organism>
<keyword evidence="14" id="KW-0961">Cell wall biogenesis/degradation</keyword>
<evidence type="ECO:0000256" key="3">
    <source>
        <dbReference type="ARBA" id="ARBA00012374"/>
    </source>
</evidence>
<proteinExistence type="inferred from homology"/>
<dbReference type="RefSeq" id="WP_248007429.1">
    <property type="nucleotide sequence ID" value="NZ_JAJHVV010000002.1"/>
</dbReference>
<feature type="transmembrane region" description="Helical" evidence="14">
    <location>
        <begin position="250"/>
        <end position="266"/>
    </location>
</feature>
<dbReference type="GO" id="GO:0050380">
    <property type="term" value="F:undecaprenyl-diphosphatase activity"/>
    <property type="evidence" value="ECO:0007669"/>
    <property type="project" value="UniProtKB-UniRule"/>
</dbReference>
<dbReference type="Proteomes" id="UP001139559">
    <property type="component" value="Unassembled WGS sequence"/>
</dbReference>
<evidence type="ECO:0000256" key="1">
    <source>
        <dbReference type="ARBA" id="ARBA00004651"/>
    </source>
</evidence>
<dbReference type="NCBIfam" id="TIGR00753">
    <property type="entry name" value="undec_PP_bacA"/>
    <property type="match status" value="1"/>
</dbReference>
<comment type="miscellaneous">
    <text evidence="14">Bacitracin is thought to be involved in the inhibition of peptidoglycan synthesis by sequestering undecaprenyl diphosphate, thereby reducing the pool of lipid carrier available.</text>
</comment>
<dbReference type="AlphaFoldDB" id="A0A9X1XI64"/>
<comment type="similarity">
    <text evidence="2 14">Belongs to the UppP family.</text>
</comment>
<protein>
    <recommendedName>
        <fullName evidence="4 14">Undecaprenyl-diphosphatase</fullName>
        <ecNumber evidence="3 14">3.6.1.27</ecNumber>
    </recommendedName>
    <alternativeName>
        <fullName evidence="12 14">Bacitracin resistance protein</fullName>
    </alternativeName>
    <alternativeName>
        <fullName evidence="11 14">Undecaprenyl pyrophosphate phosphatase</fullName>
    </alternativeName>
</protein>
<evidence type="ECO:0000256" key="14">
    <source>
        <dbReference type="HAMAP-Rule" id="MF_01006"/>
    </source>
</evidence>
<comment type="function">
    <text evidence="14">Catalyzes the dephosphorylation of undecaprenyl diphosphate (UPP). Confers resistance to bacitracin.</text>
</comment>
<sequence length="267" mass="29306">MSYVEAFILALIQGLTEFLPISSSAHLILPSAILGWEDQGLAFDVAVHVGTLAAVIIYFRKEVVSLLSAFFGSIFKGERSKESKFAWMIVLATIPACIFGLFMKDIIEIYLRSAWVIATTTIIFGLLLWYVDKNADLVNDEYQADWKKSLFIGVAQAMAMIPGTSRSGATITAALYLGFTREAAARFSFLMSIPIILLAGGYLGLKLVMSGEPLHFGVLMTGVVTSFISAYICIHLFLKLISRMGMTPFVIYRLILGGGLFAFLLLN</sequence>
<comment type="caution">
    <text evidence="15">The sequence shown here is derived from an EMBL/GenBank/DDBJ whole genome shotgun (WGS) entry which is preliminary data.</text>
</comment>
<keyword evidence="10 14" id="KW-0046">Antibiotic resistance</keyword>
<evidence type="ECO:0000256" key="12">
    <source>
        <dbReference type="ARBA" id="ARBA00032932"/>
    </source>
</evidence>
<evidence type="ECO:0000256" key="10">
    <source>
        <dbReference type="ARBA" id="ARBA00023251"/>
    </source>
</evidence>
<dbReference type="Pfam" id="PF02673">
    <property type="entry name" value="BacA"/>
    <property type="match status" value="1"/>
</dbReference>
<evidence type="ECO:0000313" key="15">
    <source>
        <dbReference type="EMBL" id="MCK6262308.1"/>
    </source>
</evidence>
<evidence type="ECO:0000256" key="4">
    <source>
        <dbReference type="ARBA" id="ARBA00021581"/>
    </source>
</evidence>
<feature type="transmembrane region" description="Helical" evidence="14">
    <location>
        <begin position="214"/>
        <end position="238"/>
    </location>
</feature>
<dbReference type="PANTHER" id="PTHR30622">
    <property type="entry name" value="UNDECAPRENYL-DIPHOSPHATASE"/>
    <property type="match status" value="1"/>
</dbReference>
<feature type="transmembrane region" description="Helical" evidence="14">
    <location>
        <begin position="109"/>
        <end position="130"/>
    </location>
</feature>
<feature type="transmembrane region" description="Helical" evidence="14">
    <location>
        <begin position="150"/>
        <end position="177"/>
    </location>
</feature>
<dbReference type="InterPro" id="IPR003824">
    <property type="entry name" value="UppP"/>
</dbReference>
<dbReference type="EC" id="3.6.1.27" evidence="3 14"/>
<dbReference type="HAMAP" id="MF_01006">
    <property type="entry name" value="Undec_diphosphatase"/>
    <property type="match status" value="1"/>
</dbReference>
<evidence type="ECO:0000256" key="6">
    <source>
        <dbReference type="ARBA" id="ARBA00022692"/>
    </source>
</evidence>
<dbReference type="GO" id="GO:0009252">
    <property type="term" value="P:peptidoglycan biosynthetic process"/>
    <property type="evidence" value="ECO:0007669"/>
    <property type="project" value="UniProtKB-KW"/>
</dbReference>
<evidence type="ECO:0000256" key="8">
    <source>
        <dbReference type="ARBA" id="ARBA00022989"/>
    </source>
</evidence>
<keyword evidence="16" id="KW-1185">Reference proteome</keyword>
<dbReference type="GO" id="GO:0046677">
    <property type="term" value="P:response to antibiotic"/>
    <property type="evidence" value="ECO:0007669"/>
    <property type="project" value="UniProtKB-UniRule"/>
</dbReference>
<keyword evidence="5 14" id="KW-1003">Cell membrane</keyword>
<comment type="subcellular location">
    <subcellularLocation>
        <location evidence="1 14">Cell membrane</location>
        <topology evidence="1 14">Multi-pass membrane protein</topology>
    </subcellularLocation>
</comment>
<comment type="catalytic activity">
    <reaction evidence="13 14">
        <text>di-trans,octa-cis-undecaprenyl diphosphate + H2O = di-trans,octa-cis-undecaprenyl phosphate + phosphate + H(+)</text>
        <dbReference type="Rhea" id="RHEA:28094"/>
        <dbReference type="ChEBI" id="CHEBI:15377"/>
        <dbReference type="ChEBI" id="CHEBI:15378"/>
        <dbReference type="ChEBI" id="CHEBI:43474"/>
        <dbReference type="ChEBI" id="CHEBI:58405"/>
        <dbReference type="ChEBI" id="CHEBI:60392"/>
        <dbReference type="EC" id="3.6.1.27"/>
    </reaction>
</comment>
<feature type="transmembrane region" description="Helical" evidence="14">
    <location>
        <begin position="85"/>
        <end position="102"/>
    </location>
</feature>
<dbReference type="EMBL" id="JAJHVV010000002">
    <property type="protein sequence ID" value="MCK6262308.1"/>
    <property type="molecule type" value="Genomic_DNA"/>
</dbReference>
<keyword evidence="7 14" id="KW-0378">Hydrolase</keyword>
<name>A0A9X1XI64_9VIBR</name>
<dbReference type="PANTHER" id="PTHR30622:SF4">
    <property type="entry name" value="UNDECAPRENYL-DIPHOSPHATASE"/>
    <property type="match status" value="1"/>
</dbReference>
<reference evidence="15" key="1">
    <citation type="submission" date="2021-11" db="EMBL/GenBank/DDBJ databases">
        <title>Vibrio ZSDE26 sp. nov. and Vibrio ZSDZ34 sp. nov., isolated from coastal seawater in Qingdao.</title>
        <authorList>
            <person name="Zhang P."/>
        </authorList>
    </citation>
    <scope>NUCLEOTIDE SEQUENCE</scope>
    <source>
        <strain evidence="15">ZSDE26</strain>
    </source>
</reference>
<keyword evidence="6 14" id="KW-0812">Transmembrane</keyword>
<dbReference type="NCBIfam" id="NF001393">
    <property type="entry name" value="PRK00281.2-4"/>
    <property type="match status" value="1"/>
</dbReference>
<keyword evidence="8 14" id="KW-1133">Transmembrane helix</keyword>
<keyword evidence="14" id="KW-0573">Peptidoglycan synthesis</keyword>
<feature type="transmembrane region" description="Helical" evidence="14">
    <location>
        <begin position="6"/>
        <end position="29"/>
    </location>
</feature>
<keyword evidence="9 14" id="KW-0472">Membrane</keyword>
<dbReference type="GO" id="GO:0008360">
    <property type="term" value="P:regulation of cell shape"/>
    <property type="evidence" value="ECO:0007669"/>
    <property type="project" value="UniProtKB-KW"/>
</dbReference>
<gene>
    <name evidence="14" type="primary">uppP</name>
    <name evidence="15" type="ORF">KP803_03345</name>
</gene>
<evidence type="ECO:0000256" key="5">
    <source>
        <dbReference type="ARBA" id="ARBA00022475"/>
    </source>
</evidence>
<evidence type="ECO:0000256" key="11">
    <source>
        <dbReference type="ARBA" id="ARBA00032707"/>
    </source>
</evidence>
<accession>A0A9X1XI64</accession>
<evidence type="ECO:0000256" key="13">
    <source>
        <dbReference type="ARBA" id="ARBA00047594"/>
    </source>
</evidence>
<evidence type="ECO:0000256" key="2">
    <source>
        <dbReference type="ARBA" id="ARBA00010621"/>
    </source>
</evidence>